<proteinExistence type="predicted"/>
<comment type="caution">
    <text evidence="1">The sequence shown here is derived from an EMBL/GenBank/DDBJ whole genome shotgun (WGS) entry which is preliminary data.</text>
</comment>
<reference evidence="1 2" key="1">
    <citation type="submission" date="2019-09" db="EMBL/GenBank/DDBJ databases">
        <title>Genome Sequence of Larkinella sp MA1.</title>
        <authorList>
            <person name="Srinivasan S."/>
        </authorList>
    </citation>
    <scope>NUCLEOTIDE SEQUENCE [LARGE SCALE GENOMIC DNA]</scope>
    <source>
        <strain evidence="1 2">MA1</strain>
    </source>
</reference>
<dbReference type="RefSeq" id="WP_150874412.1">
    <property type="nucleotide sequence ID" value="NZ_VTWS01000001.1"/>
</dbReference>
<protein>
    <submittedName>
        <fullName evidence="1">Uncharacterized protein</fullName>
    </submittedName>
</protein>
<accession>A0A5N1JL48</accession>
<keyword evidence="2" id="KW-1185">Reference proteome</keyword>
<dbReference type="EMBL" id="VTWS01000001">
    <property type="protein sequence ID" value="KAA9356246.1"/>
    <property type="molecule type" value="Genomic_DNA"/>
</dbReference>
<gene>
    <name evidence="1" type="ORF">F0P93_00380</name>
</gene>
<name>A0A5N1JL48_9BACT</name>
<evidence type="ECO:0000313" key="1">
    <source>
        <dbReference type="EMBL" id="KAA9356246.1"/>
    </source>
</evidence>
<dbReference type="Proteomes" id="UP000326344">
    <property type="component" value="Unassembled WGS sequence"/>
</dbReference>
<organism evidence="1 2">
    <name type="scientific">Larkinella humicola</name>
    <dbReference type="NCBI Taxonomy" id="2607654"/>
    <lineage>
        <taxon>Bacteria</taxon>
        <taxon>Pseudomonadati</taxon>
        <taxon>Bacteroidota</taxon>
        <taxon>Cytophagia</taxon>
        <taxon>Cytophagales</taxon>
        <taxon>Spirosomataceae</taxon>
        <taxon>Larkinella</taxon>
    </lineage>
</organism>
<dbReference type="AlphaFoldDB" id="A0A5N1JL48"/>
<evidence type="ECO:0000313" key="2">
    <source>
        <dbReference type="Proteomes" id="UP000326344"/>
    </source>
</evidence>
<sequence length="80" mass="9178">MMHTITIETQNDADFELFKGLAQRLGLRIRETHTEGERSEAEELRLLNRVAGGWKSDESGDELAAMLQNARSFHDRNIHL</sequence>